<dbReference type="RefSeq" id="WP_188625196.1">
    <property type="nucleotide sequence ID" value="NZ_BMIL01000001.1"/>
</dbReference>
<evidence type="ECO:0000256" key="6">
    <source>
        <dbReference type="ARBA" id="ARBA00022822"/>
    </source>
</evidence>
<comment type="catalytic activity">
    <reaction evidence="1 9">
        <text>N-(5-phospho-beta-D-ribosyl)anthranilate = 1-(2-carboxyphenylamino)-1-deoxy-D-ribulose 5-phosphate</text>
        <dbReference type="Rhea" id="RHEA:21540"/>
        <dbReference type="ChEBI" id="CHEBI:18277"/>
        <dbReference type="ChEBI" id="CHEBI:58613"/>
        <dbReference type="EC" id="5.3.1.24"/>
    </reaction>
</comment>
<dbReference type="PANTHER" id="PTHR42894:SF1">
    <property type="entry name" value="N-(5'-PHOSPHORIBOSYL)ANTHRANILATE ISOMERASE"/>
    <property type="match status" value="1"/>
</dbReference>
<keyword evidence="8 9" id="KW-0413">Isomerase</keyword>
<dbReference type="CDD" id="cd00405">
    <property type="entry name" value="PRAI"/>
    <property type="match status" value="1"/>
</dbReference>
<dbReference type="SUPFAM" id="SSF51366">
    <property type="entry name" value="Ribulose-phoshate binding barrel"/>
    <property type="match status" value="1"/>
</dbReference>
<comment type="similarity">
    <text evidence="9">Belongs to the TrpF family.</text>
</comment>
<evidence type="ECO:0000313" key="12">
    <source>
        <dbReference type="Proteomes" id="UP000651668"/>
    </source>
</evidence>
<dbReference type="Gene3D" id="3.20.20.70">
    <property type="entry name" value="Aldolase class I"/>
    <property type="match status" value="1"/>
</dbReference>
<keyword evidence="7 9" id="KW-0057">Aromatic amino acid biosynthesis</keyword>
<gene>
    <name evidence="9 11" type="primary">trpF</name>
    <name evidence="11" type="ORF">GCM10011387_04490</name>
</gene>
<keyword evidence="6 9" id="KW-0822">Tryptophan biosynthesis</keyword>
<sequence length="208" mass="23389">MSLKLKVCGMRDPENLEQLVSLGPDYIGFIFYGPSKRFVGNLDPELTKQIPAGIKATGVFVDESLEEVVRLAQRYDLKALQLHGKESPEYCMLLKQQLSDIEVIKAFGINDQFTFDVLEPYQAVVDYFLFDTQTAGHGGSGKTFDWTLLQNYQLQLPYFLSGGIGTEELPMIKAISDPRLHAVDVNSRFESAPAMKNIELLTTFKNQL</sequence>
<dbReference type="AlphaFoldDB" id="A0A916U151"/>
<protein>
    <recommendedName>
        <fullName evidence="4 9">N-(5'-phosphoribosyl)anthranilate isomerase</fullName>
        <shortName evidence="9">PRAI</shortName>
        <ecNumber evidence="3 9">5.3.1.24</ecNumber>
    </recommendedName>
</protein>
<dbReference type="InterPro" id="IPR013785">
    <property type="entry name" value="Aldolase_TIM"/>
</dbReference>
<evidence type="ECO:0000256" key="4">
    <source>
        <dbReference type="ARBA" id="ARBA00022272"/>
    </source>
</evidence>
<dbReference type="InterPro" id="IPR001240">
    <property type="entry name" value="PRAI_dom"/>
</dbReference>
<evidence type="ECO:0000256" key="9">
    <source>
        <dbReference type="HAMAP-Rule" id="MF_00135"/>
    </source>
</evidence>
<comment type="caution">
    <text evidence="11">The sequence shown here is derived from an EMBL/GenBank/DDBJ whole genome shotgun (WGS) entry which is preliminary data.</text>
</comment>
<dbReference type="HAMAP" id="MF_00135">
    <property type="entry name" value="PRAI"/>
    <property type="match status" value="1"/>
</dbReference>
<name>A0A916U151_9SPHI</name>
<keyword evidence="12" id="KW-1185">Reference proteome</keyword>
<dbReference type="GO" id="GO:0004640">
    <property type="term" value="F:phosphoribosylanthranilate isomerase activity"/>
    <property type="evidence" value="ECO:0007669"/>
    <property type="project" value="UniProtKB-UniRule"/>
</dbReference>
<dbReference type="EC" id="5.3.1.24" evidence="3 9"/>
<dbReference type="InterPro" id="IPR044643">
    <property type="entry name" value="TrpF_fam"/>
</dbReference>
<dbReference type="Pfam" id="PF00697">
    <property type="entry name" value="PRAI"/>
    <property type="match status" value="1"/>
</dbReference>
<evidence type="ECO:0000256" key="3">
    <source>
        <dbReference type="ARBA" id="ARBA00012572"/>
    </source>
</evidence>
<dbReference type="PANTHER" id="PTHR42894">
    <property type="entry name" value="N-(5'-PHOSPHORIBOSYL)ANTHRANILATE ISOMERASE"/>
    <property type="match status" value="1"/>
</dbReference>
<reference evidence="11" key="1">
    <citation type="journal article" date="2014" name="Int. J. Syst. Evol. Microbiol.">
        <title>Complete genome sequence of Corynebacterium casei LMG S-19264T (=DSM 44701T), isolated from a smear-ripened cheese.</title>
        <authorList>
            <consortium name="US DOE Joint Genome Institute (JGI-PGF)"/>
            <person name="Walter F."/>
            <person name="Albersmeier A."/>
            <person name="Kalinowski J."/>
            <person name="Ruckert C."/>
        </authorList>
    </citation>
    <scope>NUCLEOTIDE SEQUENCE</scope>
    <source>
        <strain evidence="11">CGMCC 1.15343</strain>
    </source>
</reference>
<evidence type="ECO:0000256" key="2">
    <source>
        <dbReference type="ARBA" id="ARBA00004664"/>
    </source>
</evidence>
<dbReference type="InterPro" id="IPR011060">
    <property type="entry name" value="RibuloseP-bd_barrel"/>
</dbReference>
<feature type="domain" description="N-(5'phosphoribosyl) anthranilate isomerase (PRAI)" evidence="10">
    <location>
        <begin position="6"/>
        <end position="204"/>
    </location>
</feature>
<evidence type="ECO:0000256" key="8">
    <source>
        <dbReference type="ARBA" id="ARBA00023235"/>
    </source>
</evidence>
<proteinExistence type="inferred from homology"/>
<dbReference type="Proteomes" id="UP000651668">
    <property type="component" value="Unassembled WGS sequence"/>
</dbReference>
<comment type="pathway">
    <text evidence="2 9">Amino-acid biosynthesis; L-tryptophan biosynthesis; L-tryptophan from chorismate: step 3/5.</text>
</comment>
<evidence type="ECO:0000259" key="10">
    <source>
        <dbReference type="Pfam" id="PF00697"/>
    </source>
</evidence>
<evidence type="ECO:0000313" key="11">
    <source>
        <dbReference type="EMBL" id="GGC54013.1"/>
    </source>
</evidence>
<keyword evidence="5 9" id="KW-0028">Amino-acid biosynthesis</keyword>
<organism evidence="11 12">
    <name type="scientific">Pedobacter quisquiliarum</name>
    <dbReference type="NCBI Taxonomy" id="1834438"/>
    <lineage>
        <taxon>Bacteria</taxon>
        <taxon>Pseudomonadati</taxon>
        <taxon>Bacteroidota</taxon>
        <taxon>Sphingobacteriia</taxon>
        <taxon>Sphingobacteriales</taxon>
        <taxon>Sphingobacteriaceae</taxon>
        <taxon>Pedobacter</taxon>
    </lineage>
</organism>
<accession>A0A916U151</accession>
<evidence type="ECO:0000256" key="7">
    <source>
        <dbReference type="ARBA" id="ARBA00023141"/>
    </source>
</evidence>
<reference evidence="11" key="2">
    <citation type="submission" date="2020-09" db="EMBL/GenBank/DDBJ databases">
        <authorList>
            <person name="Sun Q."/>
            <person name="Zhou Y."/>
        </authorList>
    </citation>
    <scope>NUCLEOTIDE SEQUENCE</scope>
    <source>
        <strain evidence="11">CGMCC 1.15343</strain>
    </source>
</reference>
<evidence type="ECO:0000256" key="1">
    <source>
        <dbReference type="ARBA" id="ARBA00001164"/>
    </source>
</evidence>
<evidence type="ECO:0000256" key="5">
    <source>
        <dbReference type="ARBA" id="ARBA00022605"/>
    </source>
</evidence>
<dbReference type="EMBL" id="BMIL01000001">
    <property type="protein sequence ID" value="GGC54013.1"/>
    <property type="molecule type" value="Genomic_DNA"/>
</dbReference>
<dbReference type="GO" id="GO:0000162">
    <property type="term" value="P:L-tryptophan biosynthetic process"/>
    <property type="evidence" value="ECO:0007669"/>
    <property type="project" value="UniProtKB-UniRule"/>
</dbReference>